<dbReference type="Gene3D" id="3.40.190.10">
    <property type="entry name" value="Periplasmic binding protein-like II"/>
    <property type="match status" value="2"/>
</dbReference>
<dbReference type="PANTHER" id="PTHR30085">
    <property type="entry name" value="AMINO ACID ABC TRANSPORTER PERMEASE"/>
    <property type="match status" value="1"/>
</dbReference>
<sequence length="290" mass="30983">MPTKFISTLAALAALAFGVSPLVGCGSSLSRPTTPDQPRLTIGFKQDLPGLSQEVGGHFEGFEVTMTEALLKTLNRQYTAVTVNQADWQASLTDPTSQSHVDLVIAAISDRDSSQAPGISFARSYLKTDLGALTLSTKNLKVAQEGDLRPLSVCVTTGTTAAAEMAALKSTGVVQADGSGACLDLLKAGKVDAFVDDRIILQSLVIEHDKDPLLLADADFGKPQYYAIAMKAGNPLCEPLVQALKTYIHQGDWADSLKNWLGLKMTKTDIINAFSAESYIDDKQCYPKAK</sequence>
<keyword evidence="3 4" id="KW-0732">Signal</keyword>
<dbReference type="InterPro" id="IPR051455">
    <property type="entry name" value="Bact_solute-bind_prot3"/>
</dbReference>
<evidence type="ECO:0000313" key="7">
    <source>
        <dbReference type="Proteomes" id="UP001499854"/>
    </source>
</evidence>
<dbReference type="Proteomes" id="UP001499854">
    <property type="component" value="Unassembled WGS sequence"/>
</dbReference>
<dbReference type="SUPFAM" id="SSF53850">
    <property type="entry name" value="Periplasmic binding protein-like II"/>
    <property type="match status" value="1"/>
</dbReference>
<dbReference type="SMART" id="SM00062">
    <property type="entry name" value="PBPb"/>
    <property type="match status" value="1"/>
</dbReference>
<dbReference type="InterPro" id="IPR001638">
    <property type="entry name" value="Solute-binding_3/MltF_N"/>
</dbReference>
<keyword evidence="7" id="KW-1185">Reference proteome</keyword>
<evidence type="ECO:0000256" key="1">
    <source>
        <dbReference type="ARBA" id="ARBA00010333"/>
    </source>
</evidence>
<feature type="domain" description="Solute-binding protein family 3/N-terminal" evidence="5">
    <location>
        <begin position="39"/>
        <end position="264"/>
    </location>
</feature>
<proteinExistence type="inferred from homology"/>
<evidence type="ECO:0000256" key="2">
    <source>
        <dbReference type="ARBA" id="ARBA00022448"/>
    </source>
</evidence>
<feature type="signal peptide" evidence="4">
    <location>
        <begin position="1"/>
        <end position="25"/>
    </location>
</feature>
<dbReference type="EMBL" id="BAAAQM010000032">
    <property type="protein sequence ID" value="GAA1983892.1"/>
    <property type="molecule type" value="Genomic_DNA"/>
</dbReference>
<dbReference type="RefSeq" id="WP_344659738.1">
    <property type="nucleotide sequence ID" value="NZ_BAAAQM010000032.1"/>
</dbReference>
<evidence type="ECO:0000259" key="5">
    <source>
        <dbReference type="SMART" id="SM00062"/>
    </source>
</evidence>
<comment type="caution">
    <text evidence="6">The sequence shown here is derived from an EMBL/GenBank/DDBJ whole genome shotgun (WGS) entry which is preliminary data.</text>
</comment>
<dbReference type="Pfam" id="PF00497">
    <property type="entry name" value="SBP_bac_3"/>
    <property type="match status" value="1"/>
</dbReference>
<reference evidence="6 7" key="1">
    <citation type="journal article" date="2019" name="Int. J. Syst. Evol. Microbiol.">
        <title>The Global Catalogue of Microorganisms (GCM) 10K type strain sequencing project: providing services to taxonomists for standard genome sequencing and annotation.</title>
        <authorList>
            <consortium name="The Broad Institute Genomics Platform"/>
            <consortium name="The Broad Institute Genome Sequencing Center for Infectious Disease"/>
            <person name="Wu L."/>
            <person name="Ma J."/>
        </authorList>
    </citation>
    <scope>NUCLEOTIDE SEQUENCE [LARGE SCALE GENOMIC DNA]</scope>
    <source>
        <strain evidence="6 7">JCM 16013</strain>
    </source>
</reference>
<accession>A0ABN2SBL7</accession>
<comment type="similarity">
    <text evidence="1">Belongs to the bacterial solute-binding protein 3 family.</text>
</comment>
<evidence type="ECO:0000256" key="3">
    <source>
        <dbReference type="ARBA" id="ARBA00022729"/>
    </source>
</evidence>
<evidence type="ECO:0000313" key="6">
    <source>
        <dbReference type="EMBL" id="GAA1983892.1"/>
    </source>
</evidence>
<organism evidence="6 7">
    <name type="scientific">Catenulispora subtropica</name>
    <dbReference type="NCBI Taxonomy" id="450798"/>
    <lineage>
        <taxon>Bacteria</taxon>
        <taxon>Bacillati</taxon>
        <taxon>Actinomycetota</taxon>
        <taxon>Actinomycetes</taxon>
        <taxon>Catenulisporales</taxon>
        <taxon>Catenulisporaceae</taxon>
        <taxon>Catenulispora</taxon>
    </lineage>
</organism>
<feature type="chain" id="PRO_5047434609" description="Solute-binding protein family 3/N-terminal domain-containing protein" evidence="4">
    <location>
        <begin position="26"/>
        <end position="290"/>
    </location>
</feature>
<gene>
    <name evidence="6" type="ORF">GCM10009838_52110</name>
</gene>
<evidence type="ECO:0000256" key="4">
    <source>
        <dbReference type="SAM" id="SignalP"/>
    </source>
</evidence>
<name>A0ABN2SBL7_9ACTN</name>
<keyword evidence="2" id="KW-0813">Transport</keyword>
<dbReference type="PANTHER" id="PTHR30085:SF6">
    <property type="entry name" value="ABC TRANSPORTER GLUTAMINE-BINDING PROTEIN GLNH"/>
    <property type="match status" value="1"/>
</dbReference>
<protein>
    <recommendedName>
        <fullName evidence="5">Solute-binding protein family 3/N-terminal domain-containing protein</fullName>
    </recommendedName>
</protein>